<name>A0AAE3XP83_9BACT</name>
<keyword evidence="1" id="KW-0812">Transmembrane</keyword>
<feature type="transmembrane region" description="Helical" evidence="1">
    <location>
        <begin position="134"/>
        <end position="155"/>
    </location>
</feature>
<proteinExistence type="predicted"/>
<feature type="transmembrane region" description="Helical" evidence="1">
    <location>
        <begin position="84"/>
        <end position="105"/>
    </location>
</feature>
<accession>A0AAE3XP83</accession>
<reference evidence="2" key="1">
    <citation type="submission" date="2023-07" db="EMBL/GenBank/DDBJ databases">
        <title>Genomic Encyclopedia of Type Strains, Phase IV (KMG-IV): sequencing the most valuable type-strain genomes for metagenomic binning, comparative biology and taxonomic classification.</title>
        <authorList>
            <person name="Goeker M."/>
        </authorList>
    </citation>
    <scope>NUCLEOTIDE SEQUENCE</scope>
    <source>
        <strain evidence="2">DSM 26174</strain>
    </source>
</reference>
<feature type="transmembrane region" description="Helical" evidence="1">
    <location>
        <begin position="9"/>
        <end position="34"/>
    </location>
</feature>
<sequence>MKIKSDKIFFYFGLLLLLISLFLTYKTSYHVIFYDKTLGYDRFTLGYGKPFEEILINFIYSVSLFISSFGLISKNIIGRRITFFFLIPPVLYSLLYLLAVLPKVYETSYFIYESNIESVFNIINSLNYPYLEPFIIFLIIPILFIEYKMILSGIFKKLES</sequence>
<evidence type="ECO:0000256" key="1">
    <source>
        <dbReference type="SAM" id="Phobius"/>
    </source>
</evidence>
<keyword evidence="1" id="KW-1133">Transmembrane helix</keyword>
<gene>
    <name evidence="2" type="ORF">HNQ88_003130</name>
</gene>
<protein>
    <submittedName>
        <fullName evidence="2">Uncharacterized protein</fullName>
    </submittedName>
</protein>
<comment type="caution">
    <text evidence="2">The sequence shown here is derived from an EMBL/GenBank/DDBJ whole genome shotgun (WGS) entry which is preliminary data.</text>
</comment>
<dbReference type="Proteomes" id="UP001185092">
    <property type="component" value="Unassembled WGS sequence"/>
</dbReference>
<organism evidence="2 3">
    <name type="scientific">Aureibacter tunicatorum</name>
    <dbReference type="NCBI Taxonomy" id="866807"/>
    <lineage>
        <taxon>Bacteria</taxon>
        <taxon>Pseudomonadati</taxon>
        <taxon>Bacteroidota</taxon>
        <taxon>Cytophagia</taxon>
        <taxon>Cytophagales</taxon>
        <taxon>Persicobacteraceae</taxon>
        <taxon>Aureibacter</taxon>
    </lineage>
</organism>
<evidence type="ECO:0000313" key="2">
    <source>
        <dbReference type="EMBL" id="MDR6240082.1"/>
    </source>
</evidence>
<dbReference type="AlphaFoldDB" id="A0AAE3XP83"/>
<keyword evidence="3" id="KW-1185">Reference proteome</keyword>
<evidence type="ECO:0000313" key="3">
    <source>
        <dbReference type="Proteomes" id="UP001185092"/>
    </source>
</evidence>
<feature type="transmembrane region" description="Helical" evidence="1">
    <location>
        <begin position="54"/>
        <end position="72"/>
    </location>
</feature>
<dbReference type="EMBL" id="JAVDQD010000003">
    <property type="protein sequence ID" value="MDR6240082.1"/>
    <property type="molecule type" value="Genomic_DNA"/>
</dbReference>
<keyword evidence="1" id="KW-0472">Membrane</keyword>
<dbReference type="RefSeq" id="WP_309939922.1">
    <property type="nucleotide sequence ID" value="NZ_AP025305.1"/>
</dbReference>